<dbReference type="Proteomes" id="UP001351900">
    <property type="component" value="Unassembled WGS sequence"/>
</dbReference>
<evidence type="ECO:0000313" key="2">
    <source>
        <dbReference type="Proteomes" id="UP001351900"/>
    </source>
</evidence>
<dbReference type="RefSeq" id="WP_331790668.1">
    <property type="nucleotide sequence ID" value="NZ_BAAAUO010000003.1"/>
</dbReference>
<protein>
    <submittedName>
        <fullName evidence="1">Uncharacterized protein</fullName>
    </submittedName>
</protein>
<reference evidence="1 2" key="1">
    <citation type="submission" date="2024-01" db="EMBL/GenBank/DDBJ databases">
        <title>the genome sequence of strain Microbacterium schleiferi NBRC 15075.</title>
        <authorList>
            <person name="Ding Y."/>
            <person name="Zhang G."/>
        </authorList>
    </citation>
    <scope>NUCLEOTIDE SEQUENCE [LARGE SCALE GENOMIC DNA]</scope>
    <source>
        <strain evidence="1 2">NBRC 15075</strain>
    </source>
</reference>
<name>A0ABU7V3J1_9MICO</name>
<accession>A0ABU7V3J1</accession>
<organism evidence="1 2">
    <name type="scientific">Microbacterium schleiferi</name>
    <dbReference type="NCBI Taxonomy" id="69362"/>
    <lineage>
        <taxon>Bacteria</taxon>
        <taxon>Bacillati</taxon>
        <taxon>Actinomycetota</taxon>
        <taxon>Actinomycetes</taxon>
        <taxon>Micrococcales</taxon>
        <taxon>Microbacteriaceae</taxon>
        <taxon>Microbacterium</taxon>
    </lineage>
</organism>
<comment type="caution">
    <text evidence="1">The sequence shown here is derived from an EMBL/GenBank/DDBJ whole genome shotgun (WGS) entry which is preliminary data.</text>
</comment>
<dbReference type="EMBL" id="JAZHOV010000001">
    <property type="protein sequence ID" value="MEF2254028.1"/>
    <property type="molecule type" value="Genomic_DNA"/>
</dbReference>
<evidence type="ECO:0000313" key="1">
    <source>
        <dbReference type="EMBL" id="MEF2254028.1"/>
    </source>
</evidence>
<gene>
    <name evidence="1" type="ORF">V2V91_02600</name>
</gene>
<proteinExistence type="predicted"/>
<sequence length="202" mass="21953">MRETDAVWRTMVDAALAGRRQWKNAGDLAWEAGVGEKITYKALSRPTAIGAVTKHLGGGFSVSDPERVLMLLAAARTLAGARGTEFAAAQDLVARTPEYAIGGTRAAAHHLGGRNLIADHGIAMVYVPFDTDLNGLPPGDDARVITVDQRTLARWGDGFTSAAQTYADLFAQPGWQASEFRRALWREWFAIDDWARAEERVG</sequence>
<keyword evidence="2" id="KW-1185">Reference proteome</keyword>